<evidence type="ECO:0000313" key="7">
    <source>
        <dbReference type="EMBL" id="ADE76561.1"/>
    </source>
</evidence>
<organism evidence="7">
    <name type="scientific">Picea sitchensis</name>
    <name type="common">Sitka spruce</name>
    <name type="synonym">Pinus sitchensis</name>
    <dbReference type="NCBI Taxonomy" id="3332"/>
    <lineage>
        <taxon>Eukaryota</taxon>
        <taxon>Viridiplantae</taxon>
        <taxon>Streptophyta</taxon>
        <taxon>Embryophyta</taxon>
        <taxon>Tracheophyta</taxon>
        <taxon>Spermatophyta</taxon>
        <taxon>Pinopsida</taxon>
        <taxon>Pinidae</taxon>
        <taxon>Conifers I</taxon>
        <taxon>Pinales</taxon>
        <taxon>Pinaceae</taxon>
        <taxon>Picea</taxon>
    </lineage>
</organism>
<dbReference type="PANTHER" id="PTHR11266">
    <property type="entry name" value="PEROXISOMAL MEMBRANE PROTEIN 2, PXMP2 MPV17"/>
    <property type="match status" value="1"/>
</dbReference>
<sequence>MMRILASRSGRASPIWRELVSTQKTSTNIASAARNFMVASRFNGGYIAKPHGLTLGGLNILMSSVRHSCRSFTQSRALRSSEGPANSSAASSSFSSTNGFVRWYLEMIDKHPILTKSITASTIYTTADLTSQVITFAVSDVSDKLEFDKSRTLRMAGYGLVLSGPTLHLWFNLLSKTLPKRDLISTAKKMVLGQIVYGPSITAVFFSVNACLQGESGSEIFARLKRDMIPTFTSGLMFWPLCDFITYRYVPVHLQPLVSNSFAFIWTVYLTYMASLKKVNIGEQLAS</sequence>
<evidence type="ECO:0000256" key="3">
    <source>
        <dbReference type="ARBA" id="ARBA00022692"/>
    </source>
</evidence>
<protein>
    <submittedName>
        <fullName evidence="7">Uncharacterized protein</fullName>
    </submittedName>
</protein>
<keyword evidence="3" id="KW-0812">Transmembrane</keyword>
<comment type="subcellular location">
    <subcellularLocation>
        <location evidence="1">Membrane</location>
        <topology evidence="1">Multi-pass membrane protein</topology>
    </subcellularLocation>
</comment>
<dbReference type="InterPro" id="IPR007248">
    <property type="entry name" value="Mpv17_PMP22"/>
</dbReference>
<dbReference type="Pfam" id="PF04117">
    <property type="entry name" value="Mpv17_PMP22"/>
    <property type="match status" value="1"/>
</dbReference>
<accession>D5AAJ2</accession>
<evidence type="ECO:0000256" key="6">
    <source>
        <dbReference type="RuleBase" id="RU363053"/>
    </source>
</evidence>
<name>D5AAJ2_PICSI</name>
<evidence type="ECO:0000256" key="2">
    <source>
        <dbReference type="ARBA" id="ARBA00006824"/>
    </source>
</evidence>
<dbReference type="GO" id="GO:0005737">
    <property type="term" value="C:cytoplasm"/>
    <property type="evidence" value="ECO:0007669"/>
    <property type="project" value="TreeGrafter"/>
</dbReference>
<reference evidence="7" key="1">
    <citation type="submission" date="2010-04" db="EMBL/GenBank/DDBJ databases">
        <authorList>
            <person name="Reid K.E."/>
            <person name="Liao N."/>
            <person name="Chan S."/>
            <person name="Docking R."/>
            <person name="Taylor G."/>
            <person name="Moore R."/>
            <person name="Mayo M."/>
            <person name="Munro S."/>
            <person name="King J."/>
            <person name="Yanchuk A."/>
            <person name="Holt R."/>
            <person name="Jones S."/>
            <person name="Marra M."/>
            <person name="Ritland C.E."/>
            <person name="Ritland K."/>
            <person name="Bohlmann J."/>
        </authorList>
    </citation>
    <scope>NUCLEOTIDE SEQUENCE</scope>
    <source>
        <tissue evidence="7">Bud</tissue>
    </source>
</reference>
<dbReference type="EMBL" id="BT123227">
    <property type="protein sequence ID" value="ADE76561.1"/>
    <property type="molecule type" value="mRNA"/>
</dbReference>
<keyword evidence="5" id="KW-0472">Membrane</keyword>
<proteinExistence type="evidence at transcript level"/>
<evidence type="ECO:0000256" key="4">
    <source>
        <dbReference type="ARBA" id="ARBA00022989"/>
    </source>
</evidence>
<comment type="similarity">
    <text evidence="2 6">Belongs to the peroxisomal membrane protein PXMP2/4 family.</text>
</comment>
<evidence type="ECO:0000256" key="5">
    <source>
        <dbReference type="ARBA" id="ARBA00023136"/>
    </source>
</evidence>
<dbReference type="AlphaFoldDB" id="D5AAJ2"/>
<dbReference type="PANTHER" id="PTHR11266:SF18">
    <property type="entry name" value="OS12G0508100 PROTEIN"/>
    <property type="match status" value="1"/>
</dbReference>
<keyword evidence="4" id="KW-1133">Transmembrane helix</keyword>
<dbReference type="GO" id="GO:0016020">
    <property type="term" value="C:membrane"/>
    <property type="evidence" value="ECO:0007669"/>
    <property type="project" value="UniProtKB-SubCell"/>
</dbReference>
<evidence type="ECO:0000256" key="1">
    <source>
        <dbReference type="ARBA" id="ARBA00004141"/>
    </source>
</evidence>